<comment type="similarity">
    <text evidence="1 3 4">Belongs to the Glu/Leu/Phe/Val dehydrogenases family.</text>
</comment>
<protein>
    <recommendedName>
        <fullName evidence="3">Glutamate dehydrogenase</fullName>
    </recommendedName>
</protein>
<accession>A0ABU2NHY7</accession>
<dbReference type="InterPro" id="IPR006097">
    <property type="entry name" value="Glu/Leu/Phe/Val/Trp_DH_dimer"/>
</dbReference>
<dbReference type="PIRSF" id="PIRSF000185">
    <property type="entry name" value="Glu_DH"/>
    <property type="match status" value="1"/>
</dbReference>
<dbReference type="SMART" id="SM00839">
    <property type="entry name" value="ELFV_dehydrog"/>
    <property type="match status" value="1"/>
</dbReference>
<dbReference type="PANTHER" id="PTHR11606:SF13">
    <property type="entry name" value="GLUTAMATE DEHYDROGENASE 1, MITOCHONDRIAL"/>
    <property type="match status" value="1"/>
</dbReference>
<dbReference type="InterPro" id="IPR046346">
    <property type="entry name" value="Aminoacid_DH-like_N_sf"/>
</dbReference>
<evidence type="ECO:0000256" key="2">
    <source>
        <dbReference type="ARBA" id="ARBA00023002"/>
    </source>
</evidence>
<feature type="domain" description="Glutamate/phenylalanine/leucine/valine/L-tryptophan dehydrogenase C-terminal" evidence="5">
    <location>
        <begin position="144"/>
        <end position="378"/>
    </location>
</feature>
<dbReference type="PRINTS" id="PR00082">
    <property type="entry name" value="GLFDHDRGNASE"/>
</dbReference>
<dbReference type="Proteomes" id="UP001183202">
    <property type="component" value="Unassembled WGS sequence"/>
</dbReference>
<dbReference type="Gene3D" id="3.40.50.10860">
    <property type="entry name" value="Leucine Dehydrogenase, chain A, domain 1"/>
    <property type="match status" value="1"/>
</dbReference>
<evidence type="ECO:0000256" key="3">
    <source>
        <dbReference type="PIRNR" id="PIRNR000185"/>
    </source>
</evidence>
<evidence type="ECO:0000256" key="1">
    <source>
        <dbReference type="ARBA" id="ARBA00006382"/>
    </source>
</evidence>
<gene>
    <name evidence="6" type="ORF">RM445_26575</name>
</gene>
<dbReference type="Pfam" id="PF00208">
    <property type="entry name" value="ELFV_dehydrog"/>
    <property type="match status" value="1"/>
</dbReference>
<dbReference type="InterPro" id="IPR014362">
    <property type="entry name" value="Glu_DH"/>
</dbReference>
<dbReference type="PANTHER" id="PTHR11606">
    <property type="entry name" value="GLUTAMATE DEHYDROGENASE"/>
    <property type="match status" value="1"/>
</dbReference>
<keyword evidence="2 3" id="KW-0560">Oxidoreductase</keyword>
<evidence type="ECO:0000313" key="7">
    <source>
        <dbReference type="Proteomes" id="UP001183202"/>
    </source>
</evidence>
<comment type="caution">
    <text evidence="6">The sequence shown here is derived from an EMBL/GenBank/DDBJ whole genome shotgun (WGS) entry which is preliminary data.</text>
</comment>
<keyword evidence="7" id="KW-1185">Reference proteome</keyword>
<dbReference type="RefSeq" id="WP_311559597.1">
    <property type="nucleotide sequence ID" value="NZ_JAVREJ010000025.1"/>
</dbReference>
<dbReference type="PROSITE" id="PS00074">
    <property type="entry name" value="GLFV_DEHYDROGENASE"/>
    <property type="match status" value="1"/>
</dbReference>
<name>A0ABU2NHY7_9PSEU</name>
<dbReference type="InterPro" id="IPR036291">
    <property type="entry name" value="NAD(P)-bd_dom_sf"/>
</dbReference>
<sequence length="387" mass="40657">MIADDFSHVDEWGPEKIVTVADPRSGMRGVLVIDNTARGMGKGGTRMSAGLTVTEVTRLARVMTWKWAAVDLGFGGAKAGIRLDPSSPDKELVLRRFVRALASEVPAEYVFGLDMGLTERDAAIVQDELRDRGAAVGTPRELGGVPYDQWGVTGHGVAESADAAAQWAGRPLSGCRVVVQGFGAVGVGAVRRLAELGAQVVAVSTAAGAVHDPAGLDIDALVQAKDRWGDALVQHVPCADVLPAGQELLLDCDVLVPAAMQDVIDTDVAARLKAGIVVEGANLPVSPAGLDVLRERGVVVVPDFIANAGGVVAAAFAMDARYSVFPVEREPVLRAISDRLRGNTRTVLENAQRLAITTHAAARRLAEQRVAAAMELSGRPVRTHVAL</sequence>
<reference evidence="7" key="1">
    <citation type="submission" date="2023-07" db="EMBL/GenBank/DDBJ databases">
        <title>30 novel species of actinomycetes from the DSMZ collection.</title>
        <authorList>
            <person name="Nouioui I."/>
        </authorList>
    </citation>
    <scope>NUCLEOTIDE SEQUENCE [LARGE SCALE GENOMIC DNA]</scope>
    <source>
        <strain evidence="7">DSM 45834</strain>
    </source>
</reference>
<evidence type="ECO:0000259" key="5">
    <source>
        <dbReference type="SMART" id="SM00839"/>
    </source>
</evidence>
<organism evidence="6 7">
    <name type="scientific">Pseudonocardia charpentierae</name>
    <dbReference type="NCBI Taxonomy" id="3075545"/>
    <lineage>
        <taxon>Bacteria</taxon>
        <taxon>Bacillati</taxon>
        <taxon>Actinomycetota</taxon>
        <taxon>Actinomycetes</taxon>
        <taxon>Pseudonocardiales</taxon>
        <taxon>Pseudonocardiaceae</taxon>
        <taxon>Pseudonocardia</taxon>
    </lineage>
</organism>
<dbReference type="Pfam" id="PF02812">
    <property type="entry name" value="ELFV_dehydrog_N"/>
    <property type="match status" value="1"/>
</dbReference>
<evidence type="ECO:0000256" key="4">
    <source>
        <dbReference type="RuleBase" id="RU004417"/>
    </source>
</evidence>
<dbReference type="InterPro" id="IPR006096">
    <property type="entry name" value="Glu/Leu/Phe/Val/Trp_DH_C"/>
</dbReference>
<proteinExistence type="inferred from homology"/>
<dbReference type="Gene3D" id="3.40.50.720">
    <property type="entry name" value="NAD(P)-binding Rossmann-like Domain"/>
    <property type="match status" value="1"/>
</dbReference>
<dbReference type="SUPFAM" id="SSF53223">
    <property type="entry name" value="Aminoacid dehydrogenase-like, N-terminal domain"/>
    <property type="match status" value="1"/>
</dbReference>
<dbReference type="SUPFAM" id="SSF51735">
    <property type="entry name" value="NAD(P)-binding Rossmann-fold domains"/>
    <property type="match status" value="1"/>
</dbReference>
<dbReference type="InterPro" id="IPR033524">
    <property type="entry name" value="Glu/Leu/Phe/Val_DH_AS"/>
</dbReference>
<dbReference type="InterPro" id="IPR006095">
    <property type="entry name" value="Glu/Leu/Phe/Val/Trp_DH"/>
</dbReference>
<dbReference type="EMBL" id="JAVREJ010000025">
    <property type="protein sequence ID" value="MDT0353083.1"/>
    <property type="molecule type" value="Genomic_DNA"/>
</dbReference>
<evidence type="ECO:0000313" key="6">
    <source>
        <dbReference type="EMBL" id="MDT0353083.1"/>
    </source>
</evidence>